<name>A0A3S5CMK7_9PLAT</name>
<protein>
    <submittedName>
        <fullName evidence="1">Uncharacterized protein</fullName>
    </submittedName>
</protein>
<accession>A0A3S5CMK7</accession>
<keyword evidence="2" id="KW-1185">Reference proteome</keyword>
<feature type="non-terminal residue" evidence="1">
    <location>
        <position position="217"/>
    </location>
</feature>
<sequence length="217" mass="24129">MAEGVILLEDANCRLDLDSAVWGRLQLVEAALHWLHTNGYSPSSRPPTILSRSYQQPHTIRAICRDSNLRSSLTVERTSRDSIASWSDGSRPQTWLGGASEEAFCPDEPWRPPTYTHLRFSTPEDLAVWMTELMSGLPASSWSPEVFFRTGETVSPDTPCVCVLEVASVPPDRRAEDLLEACLLLLTRQPGWFDVYNSLLGGPQIHGPRLGQPEAKT</sequence>
<evidence type="ECO:0000313" key="1">
    <source>
        <dbReference type="EMBL" id="VEL33245.1"/>
    </source>
</evidence>
<reference evidence="1" key="1">
    <citation type="submission" date="2018-11" db="EMBL/GenBank/DDBJ databases">
        <authorList>
            <consortium name="Pathogen Informatics"/>
        </authorList>
    </citation>
    <scope>NUCLEOTIDE SEQUENCE</scope>
</reference>
<dbReference type="EMBL" id="CAAALY010245415">
    <property type="protein sequence ID" value="VEL33245.1"/>
    <property type="molecule type" value="Genomic_DNA"/>
</dbReference>
<proteinExistence type="predicted"/>
<organism evidence="1 2">
    <name type="scientific">Protopolystoma xenopodis</name>
    <dbReference type="NCBI Taxonomy" id="117903"/>
    <lineage>
        <taxon>Eukaryota</taxon>
        <taxon>Metazoa</taxon>
        <taxon>Spiralia</taxon>
        <taxon>Lophotrochozoa</taxon>
        <taxon>Platyhelminthes</taxon>
        <taxon>Monogenea</taxon>
        <taxon>Polyopisthocotylea</taxon>
        <taxon>Polystomatidea</taxon>
        <taxon>Polystomatidae</taxon>
        <taxon>Protopolystoma</taxon>
    </lineage>
</organism>
<dbReference type="Proteomes" id="UP000784294">
    <property type="component" value="Unassembled WGS sequence"/>
</dbReference>
<evidence type="ECO:0000313" key="2">
    <source>
        <dbReference type="Proteomes" id="UP000784294"/>
    </source>
</evidence>
<gene>
    <name evidence="1" type="ORF">PXEA_LOCUS26685</name>
</gene>
<comment type="caution">
    <text evidence="1">The sequence shown here is derived from an EMBL/GenBank/DDBJ whole genome shotgun (WGS) entry which is preliminary data.</text>
</comment>
<dbReference type="AlphaFoldDB" id="A0A3S5CMK7"/>